<feature type="non-terminal residue" evidence="2">
    <location>
        <position position="1"/>
    </location>
</feature>
<evidence type="ECO:0008006" key="4">
    <source>
        <dbReference type="Google" id="ProtNLM"/>
    </source>
</evidence>
<protein>
    <recommendedName>
        <fullName evidence="4">E4 protein</fullName>
    </recommendedName>
</protein>
<feature type="compositionally biased region" description="Gly residues" evidence="1">
    <location>
        <begin position="172"/>
        <end position="181"/>
    </location>
</feature>
<feature type="region of interest" description="Disordered" evidence="1">
    <location>
        <begin position="1"/>
        <end position="204"/>
    </location>
</feature>
<feature type="compositionally biased region" description="Pro residues" evidence="1">
    <location>
        <begin position="27"/>
        <end position="42"/>
    </location>
</feature>
<accession>I3P6P2</accession>
<name>I3P6P2_9PAPI</name>
<organism evidence="2 3">
    <name type="scientific">Human papillomavirus 143</name>
    <dbReference type="NCBI Taxonomy" id="1070416"/>
    <lineage>
        <taxon>Viruses</taxon>
        <taxon>Monodnaviria</taxon>
        <taxon>Shotokuvirae</taxon>
        <taxon>Cossaviricota</taxon>
        <taxon>Papovaviricetes</taxon>
        <taxon>Zurhausenvirales</taxon>
        <taxon>Papillomaviridae</taxon>
        <taxon>Firstpapillomavirinae</taxon>
        <taxon>Betapapillomavirus</taxon>
        <taxon>Betapapillomavirus 1</taxon>
    </lineage>
</organism>
<sequence>NLIRILSLLLSPAPPHQGHQEDKQTQTPPPRPPPPQQPPLTPRPDSSPQQNSHNKPKTRGEGTDGEPPADQGDRKRSRGDQGPDTARGPSPKPPLLDPPPPGPGPRRSPRLESGAGQQPDRDPEKGPQVPLGEGEVEGGDQGHVPPPPPPPTNGHNGHGRKVQGPEGRGEQGEPGEGAVGGEDGDEEDPPPPPPHTNGQEGSLLGSVASLLIRWEGHFDQLVQSIQDDLEDYWKKLSIPQRSL</sequence>
<dbReference type="EMBL" id="HM999995">
    <property type="protein sequence ID" value="AEM24653.1"/>
    <property type="molecule type" value="Genomic_DNA"/>
</dbReference>
<feature type="compositionally biased region" description="Basic and acidic residues" evidence="1">
    <location>
        <begin position="71"/>
        <end position="81"/>
    </location>
</feature>
<dbReference type="Proteomes" id="UP000143712">
    <property type="component" value="Segment"/>
</dbReference>
<evidence type="ECO:0000256" key="1">
    <source>
        <dbReference type="SAM" id="MobiDB-lite"/>
    </source>
</evidence>
<gene>
    <name evidence="2" type="primary">E4</name>
</gene>
<evidence type="ECO:0000313" key="2">
    <source>
        <dbReference type="EMBL" id="AEM24653.1"/>
    </source>
</evidence>
<feature type="compositionally biased region" description="Pro residues" evidence="1">
    <location>
        <begin position="90"/>
        <end position="106"/>
    </location>
</feature>
<proteinExistence type="predicted"/>
<reference evidence="2 3" key="1">
    <citation type="journal article" date="2011" name="J. Infect. Dis.">
        <title>The oral cavity contains abundant known and novel human papillomaviruses from the Betapapillomavirus and Gammapapillomavirus genera.</title>
        <authorList>
            <person name="Bottalico D."/>
            <person name="Chen Z."/>
            <person name="Dunne A."/>
            <person name="Ostoloza J."/>
            <person name="McKinney S."/>
            <person name="Sun C."/>
            <person name="Schlecht N.F."/>
            <person name="Fatahzadeh M."/>
            <person name="Herrero R."/>
            <person name="Schiffman M."/>
            <person name="Burk R.D."/>
        </authorList>
    </citation>
    <scope>NUCLEOTIDE SEQUENCE [LARGE SCALE GENOMIC DNA]</scope>
    <source>
        <strain evidence="2">CL3220</strain>
    </source>
</reference>
<evidence type="ECO:0000313" key="3">
    <source>
        <dbReference type="Proteomes" id="UP000143712"/>
    </source>
</evidence>